<keyword evidence="3" id="KW-0862">Zinc</keyword>
<feature type="region of interest" description="Disordered" evidence="4">
    <location>
        <begin position="306"/>
        <end position="337"/>
    </location>
</feature>
<dbReference type="InterPro" id="IPR056406">
    <property type="entry name" value="THD_CWZF3/5/7"/>
</dbReference>
<evidence type="ECO:0000259" key="5">
    <source>
        <dbReference type="PROSITE" id="PS51050"/>
    </source>
</evidence>
<evidence type="ECO:0000256" key="4">
    <source>
        <dbReference type="SAM" id="MobiDB-lite"/>
    </source>
</evidence>
<feature type="compositionally biased region" description="Polar residues" evidence="4">
    <location>
        <begin position="1265"/>
        <end position="1275"/>
    </location>
</feature>
<feature type="compositionally biased region" description="Polar residues" evidence="4">
    <location>
        <begin position="822"/>
        <end position="835"/>
    </location>
</feature>
<reference evidence="9" key="2">
    <citation type="submission" date="2025-04" db="UniProtKB">
        <authorList>
            <consortium name="RefSeq"/>
        </authorList>
    </citation>
    <scope>IDENTIFICATION</scope>
    <source>
        <tissue evidence="9">Leaf</tissue>
    </source>
</reference>
<feature type="compositionally biased region" description="Low complexity" evidence="4">
    <location>
        <begin position="961"/>
        <end position="976"/>
    </location>
</feature>
<feature type="region of interest" description="Disordered" evidence="4">
    <location>
        <begin position="1223"/>
        <end position="1294"/>
    </location>
</feature>
<evidence type="ECO:0000256" key="3">
    <source>
        <dbReference type="ARBA" id="ARBA00022833"/>
    </source>
</evidence>
<keyword evidence="1" id="KW-0479">Metal-binding</keyword>
<dbReference type="InterPro" id="IPR055300">
    <property type="entry name" value="CWZF3/5/7"/>
</dbReference>
<dbReference type="PANTHER" id="PTHR46524:SF7">
    <property type="entry name" value="CW-TYPE ZINC FINGER"/>
    <property type="match status" value="1"/>
</dbReference>
<feature type="compositionally biased region" description="Basic and acidic residues" evidence="4">
    <location>
        <begin position="1100"/>
        <end position="1109"/>
    </location>
</feature>
<evidence type="ECO:0000313" key="8">
    <source>
        <dbReference type="Proteomes" id="UP000515123"/>
    </source>
</evidence>
<feature type="region of interest" description="Disordered" evidence="4">
    <location>
        <begin position="519"/>
        <end position="541"/>
    </location>
</feature>
<dbReference type="PANTHER" id="PTHR46524">
    <property type="entry name" value="CW-TYPE ZINC FINGER"/>
    <property type="match status" value="1"/>
</dbReference>
<dbReference type="GeneID" id="109709672"/>
<feature type="compositionally biased region" description="Polar residues" evidence="4">
    <location>
        <begin position="122"/>
        <end position="133"/>
    </location>
</feature>
<dbReference type="Pfam" id="PF07496">
    <property type="entry name" value="zf-CW"/>
    <property type="match status" value="1"/>
</dbReference>
<keyword evidence="8" id="KW-1185">Reference proteome</keyword>
<feature type="compositionally biased region" description="Low complexity" evidence="4">
    <location>
        <begin position="166"/>
        <end position="177"/>
    </location>
</feature>
<evidence type="ECO:0000256" key="2">
    <source>
        <dbReference type="ARBA" id="ARBA00022771"/>
    </source>
</evidence>
<keyword evidence="2" id="KW-0863">Zinc-finger</keyword>
<dbReference type="GO" id="GO:0008270">
    <property type="term" value="F:zinc ion binding"/>
    <property type="evidence" value="ECO:0007669"/>
    <property type="project" value="UniProtKB-KW"/>
</dbReference>
<feature type="region of interest" description="Disordered" evidence="4">
    <location>
        <begin position="447"/>
        <end position="498"/>
    </location>
</feature>
<dbReference type="EMBL" id="LSRQ01000332">
    <property type="protein sequence ID" value="OAY83594.1"/>
    <property type="molecule type" value="Genomic_DNA"/>
</dbReference>
<feature type="region of interest" description="Disordered" evidence="4">
    <location>
        <begin position="1063"/>
        <end position="1109"/>
    </location>
</feature>
<feature type="compositionally biased region" description="Basic and acidic residues" evidence="4">
    <location>
        <begin position="757"/>
        <end position="770"/>
    </location>
</feature>
<name>A0A199W2Q8_ANACO</name>
<evidence type="ECO:0000313" key="7">
    <source>
        <dbReference type="Proteomes" id="UP000092600"/>
    </source>
</evidence>
<dbReference type="Gene3D" id="3.30.40.100">
    <property type="match status" value="1"/>
</dbReference>
<evidence type="ECO:0000256" key="1">
    <source>
        <dbReference type="ARBA" id="ARBA00022723"/>
    </source>
</evidence>
<feature type="compositionally biased region" description="Basic and acidic residues" evidence="4">
    <location>
        <begin position="781"/>
        <end position="816"/>
    </location>
</feature>
<organism evidence="6 7">
    <name type="scientific">Ananas comosus</name>
    <name type="common">Pineapple</name>
    <name type="synonym">Ananas ananas</name>
    <dbReference type="NCBI Taxonomy" id="4615"/>
    <lineage>
        <taxon>Eukaryota</taxon>
        <taxon>Viridiplantae</taxon>
        <taxon>Streptophyta</taxon>
        <taxon>Embryophyta</taxon>
        <taxon>Tracheophyta</taxon>
        <taxon>Spermatophyta</taxon>
        <taxon>Magnoliopsida</taxon>
        <taxon>Liliopsida</taxon>
        <taxon>Poales</taxon>
        <taxon>Bromeliaceae</taxon>
        <taxon>Bromelioideae</taxon>
        <taxon>Ananas</taxon>
    </lineage>
</organism>
<feature type="compositionally biased region" description="Basic and acidic residues" evidence="4">
    <location>
        <begin position="523"/>
        <end position="541"/>
    </location>
</feature>
<feature type="region of interest" description="Disordered" evidence="4">
    <location>
        <begin position="961"/>
        <end position="992"/>
    </location>
</feature>
<feature type="domain" description="CW-type" evidence="5">
    <location>
        <begin position="591"/>
        <end position="644"/>
    </location>
</feature>
<evidence type="ECO:0000313" key="9">
    <source>
        <dbReference type="RefSeq" id="XP_020087586.1"/>
    </source>
</evidence>
<dbReference type="PROSITE" id="PS51050">
    <property type="entry name" value="ZF_CW"/>
    <property type="match status" value="1"/>
</dbReference>
<evidence type="ECO:0000313" key="6">
    <source>
        <dbReference type="EMBL" id="OAY83594.1"/>
    </source>
</evidence>
<dbReference type="Pfam" id="PF24756">
    <property type="entry name" value="THD_CWZF3-5-7"/>
    <property type="match status" value="1"/>
</dbReference>
<feature type="region of interest" description="Disordered" evidence="4">
    <location>
        <begin position="871"/>
        <end position="905"/>
    </location>
</feature>
<dbReference type="Proteomes" id="UP000092600">
    <property type="component" value="Unassembled WGS sequence"/>
</dbReference>
<proteinExistence type="predicted"/>
<feature type="compositionally biased region" description="Basic and acidic residues" evidence="4">
    <location>
        <begin position="872"/>
        <end position="903"/>
    </location>
</feature>
<dbReference type="Proteomes" id="UP000515123">
    <property type="component" value="Linkage group 4"/>
</dbReference>
<feature type="region of interest" description="Disordered" evidence="4">
    <location>
        <begin position="166"/>
        <end position="185"/>
    </location>
</feature>
<feature type="compositionally biased region" description="Basic and acidic residues" evidence="4">
    <location>
        <begin position="1066"/>
        <end position="1089"/>
    </location>
</feature>
<gene>
    <name evidence="9" type="primary">LOC109709672</name>
    <name evidence="6" type="ORF">ACMD2_04783</name>
</gene>
<feature type="compositionally biased region" description="Polar residues" evidence="4">
    <location>
        <begin position="1090"/>
        <end position="1099"/>
    </location>
</feature>
<feature type="compositionally biased region" description="Polar residues" evidence="4">
    <location>
        <begin position="977"/>
        <end position="992"/>
    </location>
</feature>
<sequence>MEENELEEGEACSGPEEVSCVDPDVALSYLDEKLQDVLGHFQKDFEGGVSAENLGPKFGGYGSFLPTYQRSPLTLPQPRSPHKIPNHNGSRSPYNLASESASISRNNISSTENSGKKDNGESAPSRSVNTSDQKSLKVRIRVGSDNALARNNAAIYSGLGLDISPSSSLDDSAEGSGELSPDFGDMDDESPRTILEMMTCFSVPGGFLVSPLQGNVLQLAEKATNFLKKSKTSTVFKNISKPCERLNDLTLPAKDAKGHAPKKTKPDEKKGGYVGVRNSNCLDDISTTLNRDIDAKLSVEGEEISSELADESAKGASGMLGRSKEMESASGKSRISTSELPKNKLEFMSVMDGKGADNPEDGDAYLKGKLNSKISKVVKASEGITDSHKDSRIDIQRENKVVQKYGDTAKVDSEMYYGRKDQTYRTISCEQDGEKVMQGKEEFFDIQGKQEGSQMNGKSSVEFLKDNQGVQSSKAVKEKKKSSHAGTDQSEKQPKVKYRKEMSGDFLKESHGGVMSGALENESNLRDSQQKSKPKSMEAENVKEVMHGETSRDWLSSRKIDNNSISKEFDNRLIQNASTAIEAIAPAPAPVVIEEHWVCCDICQKWRLLPYGTNPDHLPKKWQCSLLNWLPGMNSCNISEEETTKALNALYMVPAPESAVVLDARHDLPASSVTMAGAQPSNQRSEHNMLSMGTSVRKKYGPKDGIPNQSSLMQVSNSLKKNPQVSMKNSKTAVGLESKSLDFTQEKEKPRPKKHKNLEIHPDGGDLIEKSRKHSKLKSKRVVDQDDIRASKKVKKEDLHKSADDWHPDLNLDKETVPIASTVPSTKQMARSSQKYGDVVSKGHLSTSSKRLKYGDQILSNRENVDFFSSSDIERSGNKPEPSAKKRKVKEWQESQRNVDDHVGSQQLLDSHIVANEASFVRKVSKEKSSKVARSEVKGTMEAMDSSLKREMAYAQASAGAATSSSSKVSGSFKSKVNVQEQRGSPVESVSSSPFRVSNAEKIFDKNSIMKDEAMNVVSCKVGNPKRWSDGELHLKRASHDDLLPSETEKIKVVGGLDINSSYVHETPDKRHAQDFDKTNNNRRTDGMSHQKSGKSSFSRSKDKLRNYKSDVDKGNFEVSGTLKEKVDDVREKDQHDLLQKREHMGNYYGVGRRDNHLNSGTQESLEEYRPSMRSKQHKDFDSRAAFTEAKGGNSDVHEDLKIKPSFRDEKLSIDLLSDQNGQAELPSVTDKLQPRANKQEEQTRFSQMACSPVKASRAELYSTDVVNSDSSKGAKQSRKPDIPNGKPGTLNGVQHNSLRQALLNGQDSSSPLRKDGHSAAAIVLKEARDLKHRANRLKIEGKEREGRGLYFEAALKFLHVASLWEPLSFDSSKQGDTAQSMQMYSETAKLCEFCAHEYERCKEMAAAALAYKCVEVAYMKAAYYKYPGASKDRHELQAALQMVTLGESPSSSASDVDNLNNQCTASKAASAAKGVNSPQVAGNHVATRNHHNLIRLLAYTNDLNCAFEATRKSQAAIAAAIASNEKDGADSIISIREVIDFNFHNVKGLLQRVRLSLESITR</sequence>
<dbReference type="RefSeq" id="XP_020087586.1">
    <property type="nucleotide sequence ID" value="XM_020231997.1"/>
</dbReference>
<feature type="compositionally biased region" description="Basic and acidic residues" evidence="4">
    <location>
        <begin position="489"/>
        <end position="498"/>
    </location>
</feature>
<dbReference type="STRING" id="4615.A0A199W2Q8"/>
<accession>A0A199W2Q8</accession>
<feature type="compositionally biased region" description="Basic residues" evidence="4">
    <location>
        <begin position="771"/>
        <end position="780"/>
    </location>
</feature>
<dbReference type="InterPro" id="IPR011124">
    <property type="entry name" value="Znf_CW"/>
</dbReference>
<feature type="compositionally biased region" description="Polar residues" evidence="4">
    <location>
        <begin position="87"/>
        <end position="113"/>
    </location>
</feature>
<feature type="region of interest" description="Disordered" evidence="4">
    <location>
        <begin position="66"/>
        <end position="136"/>
    </location>
</feature>
<protein>
    <submittedName>
        <fullName evidence="9">Uncharacterized protein LOC109709672</fullName>
    </submittedName>
</protein>
<dbReference type="OrthoDB" id="757982at2759"/>
<feature type="compositionally biased region" description="Polar residues" evidence="4">
    <location>
        <begin position="450"/>
        <end position="459"/>
    </location>
</feature>
<feature type="region of interest" description="Disordered" evidence="4">
    <location>
        <begin position="719"/>
        <end position="847"/>
    </location>
</feature>
<feature type="compositionally biased region" description="Polar residues" evidence="4">
    <location>
        <begin position="719"/>
        <end position="732"/>
    </location>
</feature>
<reference evidence="6 7" key="1">
    <citation type="journal article" date="2016" name="DNA Res.">
        <title>The draft genome of MD-2 pineapple using hybrid error correction of long reads.</title>
        <authorList>
            <person name="Redwan R.M."/>
            <person name="Saidin A."/>
            <person name="Kumar S.V."/>
        </authorList>
    </citation>
    <scope>NUCLEOTIDE SEQUENCE [LARGE SCALE GENOMIC DNA]</scope>
    <source>
        <strain evidence="7">cv. MD2</strain>
        <tissue evidence="6">Leaf</tissue>
    </source>
</reference>